<protein>
    <recommendedName>
        <fullName evidence="4">Nitrate reductase</fullName>
    </recommendedName>
</protein>
<proteinExistence type="predicted"/>
<evidence type="ECO:0000313" key="3">
    <source>
        <dbReference type="Proteomes" id="UP000503840"/>
    </source>
</evidence>
<sequence>MNTLYNFVTGPLAWAAFVIFIGGSAYRIWSMIKLARQKEAAFISYMSLPHAMRSIFRWLTPFGTLGWKENPAITVATFLFHICLFALAIFTAGHEVLWDYAFGISFPSLPQGVSDVLTLIVIGACIYFAYRRLTNAQVSFVTTSKDWLALSIAAAPFITGFLASQQFGNGQIMTLLHVLSGEVMLVAIPFTRLSHALFQPLTRAYIASEFGAVRHVQDW</sequence>
<evidence type="ECO:0008006" key="4">
    <source>
        <dbReference type="Google" id="ProtNLM"/>
    </source>
</evidence>
<feature type="transmembrane region" description="Helical" evidence="1">
    <location>
        <begin position="112"/>
        <end position="130"/>
    </location>
</feature>
<dbReference type="InterPro" id="IPR036197">
    <property type="entry name" value="NarG-like_sf"/>
</dbReference>
<organism evidence="2 3">
    <name type="scientific">Desulfovibrio subterraneus</name>
    <dbReference type="NCBI Taxonomy" id="2718620"/>
    <lineage>
        <taxon>Bacteria</taxon>
        <taxon>Pseudomonadati</taxon>
        <taxon>Thermodesulfobacteriota</taxon>
        <taxon>Desulfovibrionia</taxon>
        <taxon>Desulfovibrionales</taxon>
        <taxon>Desulfovibrionaceae</taxon>
        <taxon>Desulfovibrio</taxon>
    </lineage>
</organism>
<feature type="transmembrane region" description="Helical" evidence="1">
    <location>
        <begin position="72"/>
        <end position="92"/>
    </location>
</feature>
<dbReference type="RefSeq" id="WP_174405575.1">
    <property type="nucleotide sequence ID" value="NZ_BLVO01000013.1"/>
</dbReference>
<dbReference type="Proteomes" id="UP000503840">
    <property type="component" value="Unassembled WGS sequence"/>
</dbReference>
<keyword evidence="1" id="KW-0812">Transmembrane</keyword>
<dbReference type="AlphaFoldDB" id="A0A7J0BJH3"/>
<reference evidence="2 3" key="1">
    <citation type="submission" date="2020-05" db="EMBL/GenBank/DDBJ databases">
        <title>Draft genome sequence of Desulfovibrio sp. strain HN2T.</title>
        <authorList>
            <person name="Ueno A."/>
            <person name="Tamazawa S."/>
            <person name="Tamamura S."/>
            <person name="Murakami T."/>
            <person name="Kiyama T."/>
            <person name="Inomata H."/>
            <person name="Amano Y."/>
            <person name="Miyakawa K."/>
            <person name="Tamaki H."/>
            <person name="Naganuma T."/>
            <person name="Kaneko K."/>
        </authorList>
    </citation>
    <scope>NUCLEOTIDE SEQUENCE [LARGE SCALE GENOMIC DNA]</scope>
    <source>
        <strain evidence="2 3">HN2</strain>
    </source>
</reference>
<name>A0A7J0BJH3_9BACT</name>
<dbReference type="NCBIfam" id="NF045723">
    <property type="entry name" value="memb_anch_TmcC"/>
    <property type="match status" value="1"/>
</dbReference>
<feature type="transmembrane region" description="Helical" evidence="1">
    <location>
        <begin position="12"/>
        <end position="29"/>
    </location>
</feature>
<comment type="caution">
    <text evidence="2">The sequence shown here is derived from an EMBL/GenBank/DDBJ whole genome shotgun (WGS) entry which is preliminary data.</text>
</comment>
<dbReference type="Gene3D" id="1.20.950.20">
    <property type="entry name" value="Transmembrane di-heme cytochromes, Chain C"/>
    <property type="match status" value="1"/>
</dbReference>
<keyword evidence="3" id="KW-1185">Reference proteome</keyword>
<dbReference type="EMBL" id="BLVO01000013">
    <property type="protein sequence ID" value="GFM33933.1"/>
    <property type="molecule type" value="Genomic_DNA"/>
</dbReference>
<feature type="transmembrane region" description="Helical" evidence="1">
    <location>
        <begin position="146"/>
        <end position="164"/>
    </location>
</feature>
<evidence type="ECO:0000256" key="1">
    <source>
        <dbReference type="SAM" id="Phobius"/>
    </source>
</evidence>
<evidence type="ECO:0000313" key="2">
    <source>
        <dbReference type="EMBL" id="GFM33933.1"/>
    </source>
</evidence>
<dbReference type="SUPFAM" id="SSF103501">
    <property type="entry name" value="Respiratory nitrate reductase 1 gamma chain"/>
    <property type="match status" value="1"/>
</dbReference>
<keyword evidence="1" id="KW-0472">Membrane</keyword>
<keyword evidence="1" id="KW-1133">Transmembrane helix</keyword>
<accession>A0A7J0BJH3</accession>
<gene>
    <name evidence="2" type="ORF">DSM101010T_22980</name>
</gene>